<dbReference type="AlphaFoldDB" id="A0A6P1NCI6"/>
<evidence type="ECO:0000256" key="2">
    <source>
        <dbReference type="ARBA" id="ARBA00022475"/>
    </source>
</evidence>
<keyword evidence="10 11" id="KW-0961">Cell wall biogenesis/degradation</keyword>
<evidence type="ECO:0000256" key="5">
    <source>
        <dbReference type="ARBA" id="ARBA00022692"/>
    </source>
</evidence>
<dbReference type="Pfam" id="PF01098">
    <property type="entry name" value="FTSW_RODA_SPOVE"/>
    <property type="match status" value="1"/>
</dbReference>
<dbReference type="GO" id="GO:0032153">
    <property type="term" value="C:cell division site"/>
    <property type="evidence" value="ECO:0007669"/>
    <property type="project" value="TreeGrafter"/>
</dbReference>
<dbReference type="EMBL" id="CP047652">
    <property type="protein sequence ID" value="QHI96355.1"/>
    <property type="molecule type" value="Genomic_DNA"/>
</dbReference>
<dbReference type="PROSITE" id="PS00428">
    <property type="entry name" value="FTSW_RODA_SPOVE"/>
    <property type="match status" value="1"/>
</dbReference>
<name>A0A6P1NCI6_9PROT</name>
<evidence type="ECO:0000256" key="11">
    <source>
        <dbReference type="HAMAP-Rule" id="MF_02079"/>
    </source>
</evidence>
<dbReference type="InterPro" id="IPR001182">
    <property type="entry name" value="FtsW/RodA"/>
</dbReference>
<dbReference type="GO" id="GO:0015648">
    <property type="term" value="F:lipid-linked peptidoglycan transporter activity"/>
    <property type="evidence" value="ECO:0007669"/>
    <property type="project" value="TreeGrafter"/>
</dbReference>
<feature type="transmembrane region" description="Helical" evidence="11">
    <location>
        <begin position="278"/>
        <end position="299"/>
    </location>
</feature>
<gene>
    <name evidence="11 12" type="primary">rodA</name>
    <name evidence="11" type="synonym">mrdB</name>
    <name evidence="12" type="ORF">GT348_02455</name>
</gene>
<evidence type="ECO:0000256" key="10">
    <source>
        <dbReference type="ARBA" id="ARBA00023316"/>
    </source>
</evidence>
<keyword evidence="3 11" id="KW-0328">Glycosyltransferase</keyword>
<keyword evidence="2 11" id="KW-1003">Cell membrane</keyword>
<keyword evidence="6 11" id="KW-0133">Cell shape</keyword>
<comment type="function">
    <text evidence="11">Peptidoglycan polymerase that is essential for cell wall elongation.</text>
</comment>
<dbReference type="GO" id="GO:0051301">
    <property type="term" value="P:cell division"/>
    <property type="evidence" value="ECO:0007669"/>
    <property type="project" value="InterPro"/>
</dbReference>
<evidence type="ECO:0000256" key="8">
    <source>
        <dbReference type="ARBA" id="ARBA00022989"/>
    </source>
</evidence>
<evidence type="ECO:0000256" key="1">
    <source>
        <dbReference type="ARBA" id="ARBA00004141"/>
    </source>
</evidence>
<feature type="transmembrane region" description="Helical" evidence="11">
    <location>
        <begin position="145"/>
        <end position="162"/>
    </location>
</feature>
<reference evidence="12 13" key="1">
    <citation type="submission" date="2020-01" db="EMBL/GenBank/DDBJ databases">
        <title>Genome sequencing of strain KACC 21507.</title>
        <authorList>
            <person name="Heo J."/>
            <person name="Kim S.-J."/>
            <person name="Kim J.-S."/>
            <person name="Hong S.-B."/>
            <person name="Kwon S.-W."/>
        </authorList>
    </citation>
    <scope>NUCLEOTIDE SEQUENCE [LARGE SCALE GENOMIC DNA]</scope>
    <source>
        <strain evidence="12 13">KACC 21507</strain>
    </source>
</reference>
<dbReference type="InterPro" id="IPR011923">
    <property type="entry name" value="RodA/MrdB"/>
</dbReference>
<comment type="similarity">
    <text evidence="11">Belongs to the SEDS family. MrdB/RodA subfamily.</text>
</comment>
<dbReference type="EC" id="2.4.99.28" evidence="11"/>
<accession>A0A6P1NCI6</accession>
<feature type="transmembrane region" description="Helical" evidence="11">
    <location>
        <begin position="311"/>
        <end position="332"/>
    </location>
</feature>
<dbReference type="RefSeq" id="WP_160619413.1">
    <property type="nucleotide sequence ID" value="NZ_CP047652.1"/>
</dbReference>
<dbReference type="PANTHER" id="PTHR30474:SF1">
    <property type="entry name" value="PEPTIDOGLYCAN GLYCOSYLTRANSFERASE MRDB"/>
    <property type="match status" value="1"/>
</dbReference>
<dbReference type="GO" id="GO:0005886">
    <property type="term" value="C:plasma membrane"/>
    <property type="evidence" value="ECO:0007669"/>
    <property type="project" value="UniProtKB-SubCell"/>
</dbReference>
<evidence type="ECO:0000313" key="13">
    <source>
        <dbReference type="Proteomes" id="UP000463975"/>
    </source>
</evidence>
<comment type="catalytic activity">
    <reaction evidence="11">
        <text>[GlcNAc-(1-&gt;4)-Mur2Ac(oyl-L-Ala-gamma-D-Glu-L-Lys-D-Ala-D-Ala)](n)-di-trans,octa-cis-undecaprenyl diphosphate + beta-D-GlcNAc-(1-&gt;4)-Mur2Ac(oyl-L-Ala-gamma-D-Glu-L-Lys-D-Ala-D-Ala)-di-trans,octa-cis-undecaprenyl diphosphate = [GlcNAc-(1-&gt;4)-Mur2Ac(oyl-L-Ala-gamma-D-Glu-L-Lys-D-Ala-D-Ala)](n+1)-di-trans,octa-cis-undecaprenyl diphosphate + di-trans,octa-cis-undecaprenyl diphosphate + H(+)</text>
        <dbReference type="Rhea" id="RHEA:23708"/>
        <dbReference type="Rhea" id="RHEA-COMP:9602"/>
        <dbReference type="Rhea" id="RHEA-COMP:9603"/>
        <dbReference type="ChEBI" id="CHEBI:15378"/>
        <dbReference type="ChEBI" id="CHEBI:58405"/>
        <dbReference type="ChEBI" id="CHEBI:60033"/>
        <dbReference type="ChEBI" id="CHEBI:78435"/>
        <dbReference type="EC" id="2.4.99.28"/>
    </reaction>
</comment>
<feature type="transmembrane region" description="Helical" evidence="11">
    <location>
        <begin position="344"/>
        <end position="363"/>
    </location>
</feature>
<feature type="transmembrane region" description="Helical" evidence="11">
    <location>
        <begin position="168"/>
        <end position="184"/>
    </location>
</feature>
<dbReference type="GO" id="GO:0071555">
    <property type="term" value="P:cell wall organization"/>
    <property type="evidence" value="ECO:0007669"/>
    <property type="project" value="UniProtKB-KW"/>
</dbReference>
<organism evidence="12 13">
    <name type="scientific">Aristophania vespae</name>
    <dbReference type="NCBI Taxonomy" id="2697033"/>
    <lineage>
        <taxon>Bacteria</taxon>
        <taxon>Pseudomonadati</taxon>
        <taxon>Pseudomonadota</taxon>
        <taxon>Alphaproteobacteria</taxon>
        <taxon>Acetobacterales</taxon>
        <taxon>Acetobacteraceae</taxon>
        <taxon>Aristophania</taxon>
    </lineage>
</organism>
<dbReference type="UniPathway" id="UPA00219"/>
<dbReference type="NCBIfam" id="TIGR02210">
    <property type="entry name" value="rodA_shape"/>
    <property type="match status" value="1"/>
</dbReference>
<dbReference type="GO" id="GO:0008360">
    <property type="term" value="P:regulation of cell shape"/>
    <property type="evidence" value="ECO:0007669"/>
    <property type="project" value="UniProtKB-KW"/>
</dbReference>
<keyword evidence="11" id="KW-0997">Cell inner membrane</keyword>
<dbReference type="GO" id="GO:0008955">
    <property type="term" value="F:peptidoglycan glycosyltransferase activity"/>
    <property type="evidence" value="ECO:0007669"/>
    <property type="project" value="UniProtKB-UniRule"/>
</dbReference>
<dbReference type="Proteomes" id="UP000463975">
    <property type="component" value="Chromosome"/>
</dbReference>
<feature type="transmembrane region" description="Helical" evidence="11">
    <location>
        <begin position="191"/>
        <end position="209"/>
    </location>
</feature>
<protein>
    <recommendedName>
        <fullName evidence="11">Peptidoglycan glycosyltransferase MrdB</fullName>
        <shortName evidence="11">PGT</shortName>
        <ecNumber evidence="11">2.4.99.28</ecNumber>
    </recommendedName>
    <alternativeName>
        <fullName evidence="11">Cell elongation protein RodA</fullName>
    </alternativeName>
    <alternativeName>
        <fullName evidence="11">Cell wall polymerase</fullName>
    </alternativeName>
    <alternativeName>
        <fullName evidence="11">Peptidoglycan polymerase</fullName>
        <shortName evidence="11">PG polymerase</shortName>
    </alternativeName>
</protein>
<keyword evidence="4 11" id="KW-0808">Transferase</keyword>
<dbReference type="PANTHER" id="PTHR30474">
    <property type="entry name" value="CELL CYCLE PROTEIN"/>
    <property type="match status" value="1"/>
</dbReference>
<feature type="transmembrane region" description="Helical" evidence="11">
    <location>
        <begin position="54"/>
        <end position="71"/>
    </location>
</feature>
<evidence type="ECO:0000256" key="7">
    <source>
        <dbReference type="ARBA" id="ARBA00022984"/>
    </source>
</evidence>
<dbReference type="HAMAP" id="MF_02079">
    <property type="entry name" value="PGT_RodA"/>
    <property type="match status" value="1"/>
</dbReference>
<feature type="transmembrane region" description="Helical" evidence="11">
    <location>
        <begin position="20"/>
        <end position="42"/>
    </location>
</feature>
<keyword evidence="8 11" id="KW-1133">Transmembrane helix</keyword>
<keyword evidence="7 11" id="KW-0573">Peptidoglycan synthesis</keyword>
<feature type="transmembrane region" description="Helical" evidence="11">
    <location>
        <begin position="78"/>
        <end position="95"/>
    </location>
</feature>
<keyword evidence="13" id="KW-1185">Reference proteome</keyword>
<comment type="pathway">
    <text evidence="11">Cell wall biogenesis; peptidoglycan biosynthesis.</text>
</comment>
<keyword evidence="9 11" id="KW-0472">Membrane</keyword>
<evidence type="ECO:0000256" key="6">
    <source>
        <dbReference type="ARBA" id="ARBA00022960"/>
    </source>
</evidence>
<comment type="subcellular location">
    <subcellularLocation>
        <location evidence="11">Cell inner membrane</location>
        <topology evidence="11">Multi-pass membrane protein</topology>
    </subcellularLocation>
    <subcellularLocation>
        <location evidence="1">Membrane</location>
        <topology evidence="1">Multi-pass membrane protein</topology>
    </subcellularLocation>
</comment>
<feature type="transmembrane region" description="Helical" evidence="11">
    <location>
        <begin position="115"/>
        <end position="133"/>
    </location>
</feature>
<dbReference type="GO" id="GO:0009252">
    <property type="term" value="P:peptidoglycan biosynthetic process"/>
    <property type="evidence" value="ECO:0007669"/>
    <property type="project" value="UniProtKB-UniRule"/>
</dbReference>
<evidence type="ECO:0000256" key="3">
    <source>
        <dbReference type="ARBA" id="ARBA00022676"/>
    </source>
</evidence>
<sequence>MRRLLRSEPDLHILSRLWRINWFFVLLVCLLAGVGYVALYSAGGGNAKLFATPQIIRFGFGLIMMLCVAFFPPKMLRMLSVPIYGFSIILLTLVLKMGHVGKGAERWINLAGFQFQPSEFAKIALVLMLATWFQRVSRKEMGNPLRLIIPAIITLLPVILVLKEPNLGTGAIIGTIGASLFFAAGMRWWQIFILAAPIPFLGKFIYAHLHDYQKARIDTFLHPEHDPLGAGYNIIQSKIALGSGGMWGEGYLHGSQGQLNFLPEKQTDFIFTMIGEEWGYVGCIAVIALLSLIVLSGMFMALRCRNRFGRLVALGISMDFFLYCAANLSMVMGAIPVGGVPLPLISYGGSAMLTMMFGFGLLLSSWVHRDEPDPENTKFF</sequence>
<evidence type="ECO:0000313" key="12">
    <source>
        <dbReference type="EMBL" id="QHI96355.1"/>
    </source>
</evidence>
<dbReference type="KEGG" id="bomb:GT348_02455"/>
<keyword evidence="5 11" id="KW-0812">Transmembrane</keyword>
<evidence type="ECO:0000256" key="4">
    <source>
        <dbReference type="ARBA" id="ARBA00022679"/>
    </source>
</evidence>
<proteinExistence type="inferred from homology"/>
<evidence type="ECO:0000256" key="9">
    <source>
        <dbReference type="ARBA" id="ARBA00023136"/>
    </source>
</evidence>
<dbReference type="InterPro" id="IPR018365">
    <property type="entry name" value="Cell_cycle_FtsW-rel_CS"/>
</dbReference>